<proteinExistence type="predicted"/>
<feature type="chain" id="PRO_5038631991" description="DUF5067 domain-containing protein" evidence="2">
    <location>
        <begin position="23"/>
        <end position="591"/>
    </location>
</feature>
<evidence type="ECO:0000313" key="5">
    <source>
        <dbReference type="Proteomes" id="UP000064844"/>
    </source>
</evidence>
<reference evidence="4 5" key="1">
    <citation type="journal article" date="2015" name="Nat. Commun.">
        <title>Production of butyrate from lysine and the Amadori product fructoselysine by a human gut commensal.</title>
        <authorList>
            <person name="Bui T.P."/>
            <person name="Ritari J."/>
            <person name="Boeren S."/>
            <person name="de Waard P."/>
            <person name="Plugge C.M."/>
            <person name="de Vos W.M."/>
        </authorList>
    </citation>
    <scope>NUCLEOTIDE SEQUENCE [LARGE SCALE GENOMIC DNA]</scope>
    <source>
        <strain evidence="4 5">AF211</strain>
    </source>
</reference>
<dbReference type="InterPro" id="IPR029050">
    <property type="entry name" value="Immunoprotect_excell_Ig-like"/>
</dbReference>
<evidence type="ECO:0000259" key="3">
    <source>
        <dbReference type="Pfam" id="PF16729"/>
    </source>
</evidence>
<keyword evidence="1 2" id="KW-0732">Signal</keyword>
<dbReference type="AlphaFoldDB" id="A0A0S2W2J6"/>
<evidence type="ECO:0000256" key="1">
    <source>
        <dbReference type="ARBA" id="ARBA00022729"/>
    </source>
</evidence>
<feature type="signal peptide" evidence="2">
    <location>
        <begin position="1"/>
        <end position="22"/>
    </location>
</feature>
<feature type="domain" description="DUF5067" evidence="3">
    <location>
        <begin position="26"/>
        <end position="144"/>
    </location>
</feature>
<dbReference type="RefSeq" id="WP_158453368.1">
    <property type="nucleotide sequence ID" value="NZ_CP011307.1"/>
</dbReference>
<dbReference type="PROSITE" id="PS51257">
    <property type="entry name" value="PROKAR_LIPOPROTEIN"/>
    <property type="match status" value="1"/>
</dbReference>
<sequence>MKNKIKKSFAAILALAMLLSLAACGGKDKGSDGDGSDKTETIVLGKYTAVFKGYTLTKDDEGNDAMVLTYDYTNGSKDEQSFAWAFLFEATQAGEELGSPMYDENNNQITKNYEEKVKKGQTLEVAIALTLVNTTDDVIIVFSDFDDHEYTQTVKLSGSGVQDSGPEEAGSYQLYEMTFEGDVFDHDFLETSGFELYTMELAADGTGWLQIDGRGSLTWGDGKITIDGSDAVYTYTYKDGMIVLEESTGESMTFQKTGAAGTSGGLKPVGGDGSDANLTAYQQYWNGDWYGWTAYSNGTNDYSSLDGFYMDCMARIEIDENGEGALILWDEATSVDDPRAGVTVCISDGGFEQGRLKSEDGWFSDGDVGNADWLVDPDGLGYENLICIEGSYKDPDDFFSGYDYTIYLRPWGLDWADIEADQPDGLPDHYDWYLSAIQTGAKMPDVIGGDYGGLAPGEVPDSQMEPQGGNDPNASAVDGTWQAPVYGDYGLSKASATGVVPMTRDELVDRIGFYADSQIGSAPYDSLYNSMGYIHGKPLIDDPRWDTGKIHVYQWSIESGEYATLVFEVTDYSIGIEKLQSVETSPGLLDG</sequence>
<dbReference type="KEGG" id="ibu:IB211_01094c"/>
<reference evidence="5" key="2">
    <citation type="submission" date="2015-04" db="EMBL/GenBank/DDBJ databases">
        <title>A butyrogenic pathway from the amino acid lysine in a human gut commensal.</title>
        <authorList>
            <person name="de Vos W.M."/>
            <person name="Bui N.T.P."/>
            <person name="Plugge C.M."/>
            <person name="Ritari J."/>
        </authorList>
    </citation>
    <scope>NUCLEOTIDE SEQUENCE [LARGE SCALE GENOMIC DNA]</scope>
    <source>
        <strain evidence="5">AF211</strain>
    </source>
</reference>
<name>A0A0S2W2J6_9FIRM</name>
<keyword evidence="5" id="KW-1185">Reference proteome</keyword>
<gene>
    <name evidence="4" type="ORF">IB211_01094c</name>
</gene>
<dbReference type="Pfam" id="PF16729">
    <property type="entry name" value="DUF5067"/>
    <property type="match status" value="1"/>
</dbReference>
<evidence type="ECO:0000256" key="2">
    <source>
        <dbReference type="SAM" id="SignalP"/>
    </source>
</evidence>
<dbReference type="Gene3D" id="2.60.40.1240">
    <property type="match status" value="1"/>
</dbReference>
<evidence type="ECO:0000313" key="4">
    <source>
        <dbReference type="EMBL" id="ALP93487.1"/>
    </source>
</evidence>
<dbReference type="STRING" id="1297617.IB211_01094c"/>
<accession>A0A0S2W2J6</accession>
<dbReference type="InterPro" id="IPR031989">
    <property type="entry name" value="DUF5067"/>
</dbReference>
<dbReference type="EMBL" id="CP011307">
    <property type="protein sequence ID" value="ALP93487.1"/>
    <property type="molecule type" value="Genomic_DNA"/>
</dbReference>
<organism evidence="4 5">
    <name type="scientific">Intestinimonas butyriciproducens</name>
    <dbReference type="NCBI Taxonomy" id="1297617"/>
    <lineage>
        <taxon>Bacteria</taxon>
        <taxon>Bacillati</taxon>
        <taxon>Bacillota</taxon>
        <taxon>Clostridia</taxon>
        <taxon>Eubacteriales</taxon>
        <taxon>Intestinimonas</taxon>
    </lineage>
</organism>
<dbReference type="Proteomes" id="UP000064844">
    <property type="component" value="Chromosome"/>
</dbReference>
<protein>
    <recommendedName>
        <fullName evidence="3">DUF5067 domain-containing protein</fullName>
    </recommendedName>
</protein>